<feature type="repeat" description="ANK" evidence="3">
    <location>
        <begin position="84"/>
        <end position="106"/>
    </location>
</feature>
<keyword evidence="2 3" id="KW-0040">ANK repeat</keyword>
<evidence type="ECO:0000256" key="3">
    <source>
        <dbReference type="PROSITE-ProRule" id="PRU00023"/>
    </source>
</evidence>
<dbReference type="PROSITE" id="PS50297">
    <property type="entry name" value="ANK_REP_REGION"/>
    <property type="match status" value="1"/>
</dbReference>
<name>A0A9K3LI11_9STRA</name>
<dbReference type="PROSITE" id="PS50088">
    <property type="entry name" value="ANK_REPEAT"/>
    <property type="match status" value="1"/>
</dbReference>
<sequence length="192" mass="21903">MQEIASILLSITPTDYARAAFKANGHGDVESLQAQAISKFQPPTKEVIESYQNEVVAAVRRNNLDTIQKMHRNGTLKGNACNKFGESILHIACHRGHTSLVKYMLQDMKINVAAVRDDYHRTALHDACWTTEPAFDVVDMLLDAAPEHVLLKDARGYTPFDYVRREDHGKWLRFLWERKHKLRLSGVVMKDC</sequence>
<evidence type="ECO:0000256" key="1">
    <source>
        <dbReference type="ARBA" id="ARBA00022737"/>
    </source>
</evidence>
<evidence type="ECO:0000313" key="4">
    <source>
        <dbReference type="EMBL" id="KAG7339081.1"/>
    </source>
</evidence>
<comment type="caution">
    <text evidence="5">The sequence shown here is derived from an EMBL/GenBank/DDBJ whole genome shotgun (WGS) entry which is preliminary data.</text>
</comment>
<keyword evidence="6" id="KW-1185">Reference proteome</keyword>
<protein>
    <submittedName>
        <fullName evidence="5">Ankyrin repeat domain protein</fullName>
    </submittedName>
</protein>
<gene>
    <name evidence="4" type="ORF">IV203_017658</name>
    <name evidence="5" type="ORF">IV203_025811</name>
</gene>
<dbReference type="PANTHER" id="PTHR24126">
    <property type="entry name" value="ANKYRIN REPEAT, PH AND SEC7 DOMAIN CONTAINING PROTEIN SECG-RELATED"/>
    <property type="match status" value="1"/>
</dbReference>
<accession>A0A9K3LI11</accession>
<dbReference type="Proteomes" id="UP000693970">
    <property type="component" value="Unassembled WGS sequence"/>
</dbReference>
<proteinExistence type="predicted"/>
<reference evidence="5" key="2">
    <citation type="submission" date="2021-04" db="EMBL/GenBank/DDBJ databases">
        <authorList>
            <person name="Podell S."/>
        </authorList>
    </citation>
    <scope>NUCLEOTIDE SEQUENCE</scope>
    <source>
        <strain evidence="5">Hildebrandi</strain>
    </source>
</reference>
<dbReference type="InterPro" id="IPR002110">
    <property type="entry name" value="Ankyrin_rpt"/>
</dbReference>
<dbReference type="EMBL" id="JAGRRH010000012">
    <property type="protein sequence ID" value="KAG7362145.1"/>
    <property type="molecule type" value="Genomic_DNA"/>
</dbReference>
<evidence type="ECO:0000313" key="5">
    <source>
        <dbReference type="EMBL" id="KAG7362145.1"/>
    </source>
</evidence>
<dbReference type="Pfam" id="PF12796">
    <property type="entry name" value="Ank_2"/>
    <property type="match status" value="1"/>
</dbReference>
<dbReference type="SMART" id="SM00248">
    <property type="entry name" value="ANK"/>
    <property type="match status" value="2"/>
</dbReference>
<evidence type="ECO:0000313" key="6">
    <source>
        <dbReference type="Proteomes" id="UP000693970"/>
    </source>
</evidence>
<reference evidence="5" key="1">
    <citation type="journal article" date="2021" name="Sci. Rep.">
        <title>Diploid genomic architecture of Nitzschia inconspicua, an elite biomass production diatom.</title>
        <authorList>
            <person name="Oliver A."/>
            <person name="Podell S."/>
            <person name="Pinowska A."/>
            <person name="Traller J.C."/>
            <person name="Smith S.R."/>
            <person name="McClure R."/>
            <person name="Beliaev A."/>
            <person name="Bohutskyi P."/>
            <person name="Hill E.A."/>
            <person name="Rabines A."/>
            <person name="Zheng H."/>
            <person name="Allen L.Z."/>
            <person name="Kuo A."/>
            <person name="Grigoriev I.V."/>
            <person name="Allen A.E."/>
            <person name="Hazlebeck D."/>
            <person name="Allen E.E."/>
        </authorList>
    </citation>
    <scope>NUCLEOTIDE SEQUENCE</scope>
    <source>
        <strain evidence="5">Hildebrandi</strain>
    </source>
</reference>
<organism evidence="5 6">
    <name type="scientific">Nitzschia inconspicua</name>
    <dbReference type="NCBI Taxonomy" id="303405"/>
    <lineage>
        <taxon>Eukaryota</taxon>
        <taxon>Sar</taxon>
        <taxon>Stramenopiles</taxon>
        <taxon>Ochrophyta</taxon>
        <taxon>Bacillariophyta</taxon>
        <taxon>Bacillariophyceae</taxon>
        <taxon>Bacillariophycidae</taxon>
        <taxon>Bacillariales</taxon>
        <taxon>Bacillariaceae</taxon>
        <taxon>Nitzschia</taxon>
    </lineage>
</organism>
<evidence type="ECO:0000256" key="2">
    <source>
        <dbReference type="ARBA" id="ARBA00023043"/>
    </source>
</evidence>
<keyword evidence="1" id="KW-0677">Repeat</keyword>
<dbReference type="AlphaFoldDB" id="A0A9K3LI11"/>
<dbReference type="PANTHER" id="PTHR24126:SF14">
    <property type="entry name" value="ANK_REP_REGION DOMAIN-CONTAINING PROTEIN"/>
    <property type="match status" value="1"/>
</dbReference>
<dbReference type="EMBL" id="JAGRRH010000041">
    <property type="protein sequence ID" value="KAG7339081.1"/>
    <property type="molecule type" value="Genomic_DNA"/>
</dbReference>
<dbReference type="OrthoDB" id="204260at2759"/>